<dbReference type="EMBL" id="JAGSGD010000001">
    <property type="protein sequence ID" value="MBR7618829.1"/>
    <property type="molecule type" value="Genomic_DNA"/>
</dbReference>
<reference evidence="1" key="1">
    <citation type="submission" date="2021-04" db="EMBL/GenBank/DDBJ databases">
        <title>Draft genome assembly of strain Phenylobacterium sp. 20VBR1 using MiniION and Illumina platforms.</title>
        <authorList>
            <person name="Thomas F.A."/>
            <person name="Krishnan K.P."/>
            <person name="Sinha R.K."/>
        </authorList>
    </citation>
    <scope>NUCLEOTIDE SEQUENCE</scope>
    <source>
        <strain evidence="1">20VBR1</strain>
    </source>
</reference>
<proteinExistence type="predicted"/>
<protein>
    <recommendedName>
        <fullName evidence="3">ATP-grasp domain-containing protein</fullName>
    </recommendedName>
</protein>
<evidence type="ECO:0000313" key="2">
    <source>
        <dbReference type="Proteomes" id="UP000622580"/>
    </source>
</evidence>
<dbReference type="SUPFAM" id="SSF56059">
    <property type="entry name" value="Glutathione synthetase ATP-binding domain-like"/>
    <property type="match status" value="1"/>
</dbReference>
<organism evidence="1 2">
    <name type="scientific">Phenylobacterium glaciei</name>
    <dbReference type="NCBI Taxonomy" id="2803784"/>
    <lineage>
        <taxon>Bacteria</taxon>
        <taxon>Pseudomonadati</taxon>
        <taxon>Pseudomonadota</taxon>
        <taxon>Alphaproteobacteria</taxon>
        <taxon>Caulobacterales</taxon>
        <taxon>Caulobacteraceae</taxon>
        <taxon>Phenylobacterium</taxon>
    </lineage>
</organism>
<dbReference type="Gene3D" id="3.30.470.20">
    <property type="entry name" value="ATP-grasp fold, B domain"/>
    <property type="match status" value="1"/>
</dbReference>
<gene>
    <name evidence="1" type="ORF">JKL49_05460</name>
</gene>
<accession>A0A941HUM7</accession>
<evidence type="ECO:0008006" key="3">
    <source>
        <dbReference type="Google" id="ProtNLM"/>
    </source>
</evidence>
<keyword evidence="2" id="KW-1185">Reference proteome</keyword>
<evidence type="ECO:0000313" key="1">
    <source>
        <dbReference type="EMBL" id="MBR7618829.1"/>
    </source>
</evidence>
<comment type="caution">
    <text evidence="1">The sequence shown here is derived from an EMBL/GenBank/DDBJ whole genome shotgun (WGS) entry which is preliminary data.</text>
</comment>
<sequence>MPGLSPKGGWFSDFEFHEGGLTVHKTGTKIRLDGALIGECLNWFGYHLIVRARSWALAATRAPGPAIWFTPDKPRPWYLIWAAMAWSGCRMARSPEAADACFCFEDATWGLRALPTHERAFNFGCLDVSKSHVSAVFEEVFGYPLAIDPETFVGEAVEKGELNGVHDGRIVTCPHPRLPGKTYQRLVDTAVGPFIHDLRTPCIGGKPAVVWIKRKPADNRFSIHNLAVTRADPSEIYSPEELELIARFAARMGLDWGGLDILRDQPSGRIYIVDVNKTDVGPVIALSLRDKLASTEALAKALIALLKGDTQTA</sequence>
<name>A0A941HUM7_9CAUL</name>
<dbReference type="Proteomes" id="UP000622580">
    <property type="component" value="Unassembled WGS sequence"/>
</dbReference>
<dbReference type="AlphaFoldDB" id="A0A941HUM7"/>